<evidence type="ECO:0000313" key="11">
    <source>
        <dbReference type="Proteomes" id="UP000298458"/>
    </source>
</evidence>
<comment type="cofactor">
    <cofactor evidence="1">
        <name>pyridoxal 5'-phosphate</name>
        <dbReference type="ChEBI" id="CHEBI:597326"/>
    </cofactor>
</comment>
<dbReference type="InterPro" id="IPR015422">
    <property type="entry name" value="PyrdxlP-dep_Trfase_small"/>
</dbReference>
<dbReference type="InterPro" id="IPR000192">
    <property type="entry name" value="Aminotrans_V_dom"/>
</dbReference>
<keyword evidence="6" id="KW-0408">Iron</keyword>
<accession>A0A4R9G3S4</accession>
<gene>
    <name evidence="10" type="ORF">EHO60_16230</name>
</gene>
<evidence type="ECO:0000256" key="3">
    <source>
        <dbReference type="ARBA" id="ARBA00022679"/>
    </source>
</evidence>
<dbReference type="InterPro" id="IPR015424">
    <property type="entry name" value="PyrdxlP-dep_Trfase"/>
</dbReference>
<keyword evidence="10" id="KW-0032">Aminotransferase</keyword>
<evidence type="ECO:0000256" key="2">
    <source>
        <dbReference type="ARBA" id="ARBA00006490"/>
    </source>
</evidence>
<dbReference type="InterPro" id="IPR015421">
    <property type="entry name" value="PyrdxlP-dep_Trfase_major"/>
</dbReference>
<dbReference type="PANTHER" id="PTHR11601:SF34">
    <property type="entry name" value="CYSTEINE DESULFURASE"/>
    <property type="match status" value="1"/>
</dbReference>
<protein>
    <submittedName>
        <fullName evidence="10">Aminotransferase class V-fold PLP-dependent enzyme</fullName>
    </submittedName>
</protein>
<proteinExistence type="inferred from homology"/>
<keyword evidence="3 10" id="KW-0808">Transferase</keyword>
<dbReference type="OrthoDB" id="9808002at2"/>
<dbReference type="Gene3D" id="3.40.640.10">
    <property type="entry name" value="Type I PLP-dependent aspartate aminotransferase-like (Major domain)"/>
    <property type="match status" value="1"/>
</dbReference>
<evidence type="ECO:0000256" key="4">
    <source>
        <dbReference type="ARBA" id="ARBA00022723"/>
    </source>
</evidence>
<sequence>MKKIRYFDYNATHPPLPGLLSSVVEEYENDFYNPSGPTRFSLKRQGKIEEARKVLGRLTGKDPKGFVFCSTGTEANYLMVTWAKRFVKTVAYVSPYEHSSFYQALENAGIPYKTLEGNRSGLISLSEIEKNLKENPGPVFIVHAANESGVVQPLREIGEICRKADQKLFSDVMQSFGKLDIPFSHLTGFTFSGHKIGAGLGTAVTWFESEGTRTAGIFRGGNQENGFRAGTENSPSILALAKAAEIQFSEMESKNEKLLRFRNRIETFLESIGIQIVAKSSPRLPSTTFCLLPTEDLDFFMMGMEERGFALSTGSSCKSRSREPAPSLLFMGFSKEEALRAVRISTGTFTTEEEVEALLEAIRTVLDSIRNS</sequence>
<keyword evidence="7" id="KW-0411">Iron-sulfur</keyword>
<feature type="domain" description="Aminotransferase class V" evidence="9">
    <location>
        <begin position="6"/>
        <end position="358"/>
    </location>
</feature>
<name>A0A4R9G3S4_9LEPT</name>
<keyword evidence="4" id="KW-0479">Metal-binding</keyword>
<evidence type="ECO:0000256" key="1">
    <source>
        <dbReference type="ARBA" id="ARBA00001933"/>
    </source>
</evidence>
<comment type="caution">
    <text evidence="10">The sequence shown here is derived from an EMBL/GenBank/DDBJ whole genome shotgun (WGS) entry which is preliminary data.</text>
</comment>
<dbReference type="PIRSF" id="PIRSF005572">
    <property type="entry name" value="NifS"/>
    <property type="match status" value="1"/>
</dbReference>
<evidence type="ECO:0000313" key="10">
    <source>
        <dbReference type="EMBL" id="TGK06142.1"/>
    </source>
</evidence>
<keyword evidence="5" id="KW-0663">Pyridoxal phosphate</keyword>
<evidence type="ECO:0000256" key="7">
    <source>
        <dbReference type="ARBA" id="ARBA00023014"/>
    </source>
</evidence>
<evidence type="ECO:0000256" key="6">
    <source>
        <dbReference type="ARBA" id="ARBA00023004"/>
    </source>
</evidence>
<dbReference type="GO" id="GO:0031071">
    <property type="term" value="F:cysteine desulfurase activity"/>
    <property type="evidence" value="ECO:0007669"/>
    <property type="project" value="UniProtKB-EC"/>
</dbReference>
<dbReference type="AlphaFoldDB" id="A0A4R9G3S4"/>
<dbReference type="PANTHER" id="PTHR11601">
    <property type="entry name" value="CYSTEINE DESULFURYLASE FAMILY MEMBER"/>
    <property type="match status" value="1"/>
</dbReference>
<dbReference type="GO" id="GO:0051536">
    <property type="term" value="F:iron-sulfur cluster binding"/>
    <property type="evidence" value="ECO:0007669"/>
    <property type="project" value="UniProtKB-KW"/>
</dbReference>
<dbReference type="GO" id="GO:0046872">
    <property type="term" value="F:metal ion binding"/>
    <property type="evidence" value="ECO:0007669"/>
    <property type="project" value="UniProtKB-KW"/>
</dbReference>
<evidence type="ECO:0000259" key="9">
    <source>
        <dbReference type="Pfam" id="PF00266"/>
    </source>
</evidence>
<dbReference type="RefSeq" id="WP_135769271.1">
    <property type="nucleotide sequence ID" value="NZ_RQET01000014.1"/>
</dbReference>
<reference evidence="10" key="1">
    <citation type="journal article" date="2019" name="PLoS Negl. Trop. Dis.">
        <title>Revisiting the worldwide diversity of Leptospira species in the environment.</title>
        <authorList>
            <person name="Vincent A.T."/>
            <person name="Schiettekatte O."/>
            <person name="Bourhy P."/>
            <person name="Veyrier F.J."/>
            <person name="Picardeau M."/>
        </authorList>
    </citation>
    <scope>NUCLEOTIDE SEQUENCE [LARGE SCALE GENOMIC DNA]</scope>
    <source>
        <strain evidence="10">SSW15</strain>
    </source>
</reference>
<comment type="catalytic activity">
    <reaction evidence="8">
        <text>(sulfur carrier)-H + L-cysteine = (sulfur carrier)-SH + L-alanine</text>
        <dbReference type="Rhea" id="RHEA:43892"/>
        <dbReference type="Rhea" id="RHEA-COMP:14737"/>
        <dbReference type="Rhea" id="RHEA-COMP:14739"/>
        <dbReference type="ChEBI" id="CHEBI:29917"/>
        <dbReference type="ChEBI" id="CHEBI:35235"/>
        <dbReference type="ChEBI" id="CHEBI:57972"/>
        <dbReference type="ChEBI" id="CHEBI:64428"/>
        <dbReference type="EC" id="2.8.1.7"/>
    </reaction>
</comment>
<dbReference type="Pfam" id="PF00266">
    <property type="entry name" value="Aminotran_5"/>
    <property type="match status" value="1"/>
</dbReference>
<comment type="similarity">
    <text evidence="2">Belongs to the class-V pyridoxal-phosphate-dependent aminotransferase family. NifS/IscS subfamily.</text>
</comment>
<evidence type="ECO:0000256" key="5">
    <source>
        <dbReference type="ARBA" id="ARBA00022898"/>
    </source>
</evidence>
<dbReference type="Proteomes" id="UP000298458">
    <property type="component" value="Unassembled WGS sequence"/>
</dbReference>
<evidence type="ECO:0000256" key="8">
    <source>
        <dbReference type="ARBA" id="ARBA00050776"/>
    </source>
</evidence>
<dbReference type="Gene3D" id="1.10.260.50">
    <property type="match status" value="1"/>
</dbReference>
<dbReference type="SUPFAM" id="SSF53383">
    <property type="entry name" value="PLP-dependent transferases"/>
    <property type="match status" value="1"/>
</dbReference>
<dbReference type="InterPro" id="IPR016454">
    <property type="entry name" value="Cysteine_dSase"/>
</dbReference>
<organism evidence="10 11">
    <name type="scientific">Leptospira fletcheri</name>
    <dbReference type="NCBI Taxonomy" id="2484981"/>
    <lineage>
        <taxon>Bacteria</taxon>
        <taxon>Pseudomonadati</taxon>
        <taxon>Spirochaetota</taxon>
        <taxon>Spirochaetia</taxon>
        <taxon>Leptospirales</taxon>
        <taxon>Leptospiraceae</taxon>
        <taxon>Leptospira</taxon>
    </lineage>
</organism>
<dbReference type="EMBL" id="RQET01000014">
    <property type="protein sequence ID" value="TGK06142.1"/>
    <property type="molecule type" value="Genomic_DNA"/>
</dbReference>
<dbReference type="Gene3D" id="3.90.1150.10">
    <property type="entry name" value="Aspartate Aminotransferase, domain 1"/>
    <property type="match status" value="1"/>
</dbReference>
<keyword evidence="11" id="KW-1185">Reference proteome</keyword>
<dbReference type="GO" id="GO:0008483">
    <property type="term" value="F:transaminase activity"/>
    <property type="evidence" value="ECO:0007669"/>
    <property type="project" value="UniProtKB-KW"/>
</dbReference>